<reference evidence="2" key="2">
    <citation type="submission" date="2020-09" db="EMBL/GenBank/DDBJ databases">
        <authorList>
            <person name="Sun Q."/>
            <person name="Zhou Y."/>
        </authorList>
    </citation>
    <scope>NUCLEOTIDE SEQUENCE</scope>
    <source>
        <strain evidence="2">CGMCC 1.3617</strain>
    </source>
</reference>
<feature type="transmembrane region" description="Helical" evidence="1">
    <location>
        <begin position="49"/>
        <end position="71"/>
    </location>
</feature>
<protein>
    <submittedName>
        <fullName evidence="2">Uncharacterized protein</fullName>
    </submittedName>
</protein>
<comment type="caution">
    <text evidence="2">The sequence shown here is derived from an EMBL/GenBank/DDBJ whole genome shotgun (WGS) entry which is preliminary data.</text>
</comment>
<sequence>MTRPPGLPPMPRRPIPAALLVLILAALLWFSLPAAYKVLQLAGWHWETVLAVLGAHVAVVGGIGWIAWMFWAARRPGDGG</sequence>
<keyword evidence="1" id="KW-0472">Membrane</keyword>
<gene>
    <name evidence="2" type="ORF">GCM10011320_14420</name>
</gene>
<dbReference type="RefSeq" id="WP_188966269.1">
    <property type="nucleotide sequence ID" value="NZ_BMKW01000003.1"/>
</dbReference>
<dbReference type="EMBL" id="BMKW01000003">
    <property type="protein sequence ID" value="GGJ08592.1"/>
    <property type="molecule type" value="Genomic_DNA"/>
</dbReference>
<dbReference type="AlphaFoldDB" id="A0A917KE89"/>
<keyword evidence="3" id="KW-1185">Reference proteome</keyword>
<evidence type="ECO:0000313" key="2">
    <source>
        <dbReference type="EMBL" id="GGJ08592.1"/>
    </source>
</evidence>
<reference evidence="2" key="1">
    <citation type="journal article" date="2014" name="Int. J. Syst. Evol. Microbiol.">
        <title>Complete genome sequence of Corynebacterium casei LMG S-19264T (=DSM 44701T), isolated from a smear-ripened cheese.</title>
        <authorList>
            <consortium name="US DOE Joint Genome Institute (JGI-PGF)"/>
            <person name="Walter F."/>
            <person name="Albersmeier A."/>
            <person name="Kalinowski J."/>
            <person name="Ruckert C."/>
        </authorList>
    </citation>
    <scope>NUCLEOTIDE SEQUENCE</scope>
    <source>
        <strain evidence="2">CGMCC 1.3617</strain>
    </source>
</reference>
<name>A0A917KE89_9PROT</name>
<keyword evidence="1" id="KW-0812">Transmembrane</keyword>
<dbReference type="Proteomes" id="UP000661507">
    <property type="component" value="Unassembled WGS sequence"/>
</dbReference>
<evidence type="ECO:0000313" key="3">
    <source>
        <dbReference type="Proteomes" id="UP000661507"/>
    </source>
</evidence>
<accession>A0A917KE89</accession>
<evidence type="ECO:0000256" key="1">
    <source>
        <dbReference type="SAM" id="Phobius"/>
    </source>
</evidence>
<keyword evidence="1" id="KW-1133">Transmembrane helix</keyword>
<organism evidence="2 3">
    <name type="scientific">Neoroseomonas lacus</name>
    <dbReference type="NCBI Taxonomy" id="287609"/>
    <lineage>
        <taxon>Bacteria</taxon>
        <taxon>Pseudomonadati</taxon>
        <taxon>Pseudomonadota</taxon>
        <taxon>Alphaproteobacteria</taxon>
        <taxon>Acetobacterales</taxon>
        <taxon>Acetobacteraceae</taxon>
        <taxon>Neoroseomonas</taxon>
    </lineage>
</organism>
<proteinExistence type="predicted"/>